<accession>A0A6A4VAE0</accession>
<dbReference type="OrthoDB" id="245697at2759"/>
<gene>
    <name evidence="2" type="ORF">FJT64_001197</name>
</gene>
<feature type="region of interest" description="Disordered" evidence="1">
    <location>
        <begin position="28"/>
        <end position="67"/>
    </location>
</feature>
<reference evidence="2 3" key="1">
    <citation type="submission" date="2019-07" db="EMBL/GenBank/DDBJ databases">
        <title>Draft genome assembly of a fouling barnacle, Amphibalanus amphitrite (Darwin, 1854): The first reference genome for Thecostraca.</title>
        <authorList>
            <person name="Kim W."/>
        </authorList>
    </citation>
    <scope>NUCLEOTIDE SEQUENCE [LARGE SCALE GENOMIC DNA]</scope>
    <source>
        <strain evidence="2">SNU_AA5</strain>
        <tissue evidence="2">Soma without cirri and trophi</tissue>
    </source>
</reference>
<sequence>MTQQGGGRTGWARTDPVRVGVSLPARAVGGVNNMPSRPVGSSLPAPVRVRQAPAPAPAPTEPEDELDQLRREFRRRIGSDSDDEFEAFVSKTQQRFQQMFADSEMQGMKSLQGLQGMRLGRDDPFREMGAKNGGSPLASSKARLGAAKDLQPVPAPLKDSVSPRRIGGPSLFDKQSSLLDGRSSLLNGSSLLDGKSLLDGRSMLDGSSLLGGRSLLSSRLGRSEDSPGLSDALVSRSGGGPLSMPSRLPSGVQQTFQSSSTSTTVTSSGGWGQPSVTRVTRQQQQEHTHSDGSEVRQQRAHKTEAATVTQRGGRTHVDAQRQELSHDRAVHVRPDGAAHVTEEVAASGGSRRGVYEASDNGPRQVSLSGNDYNVRAQLGVRQALGGGGGDGQMVPLEGVSGPLWRFFDAGPLIQPPGMRLKYKINVQASQSSFTCLDGELPK</sequence>
<feature type="compositionally biased region" description="Basic and acidic residues" evidence="1">
    <location>
        <begin position="119"/>
        <end position="129"/>
    </location>
</feature>
<feature type="region of interest" description="Disordered" evidence="1">
    <location>
        <begin position="117"/>
        <end position="178"/>
    </location>
</feature>
<evidence type="ECO:0000313" key="2">
    <source>
        <dbReference type="EMBL" id="KAF0290613.1"/>
    </source>
</evidence>
<feature type="compositionally biased region" description="Low complexity" evidence="1">
    <location>
        <begin position="250"/>
        <end position="268"/>
    </location>
</feature>
<feature type="region of interest" description="Disordered" evidence="1">
    <location>
        <begin position="218"/>
        <end position="325"/>
    </location>
</feature>
<keyword evidence="3" id="KW-1185">Reference proteome</keyword>
<feature type="compositionally biased region" description="Basic and acidic residues" evidence="1">
    <location>
        <begin position="284"/>
        <end position="304"/>
    </location>
</feature>
<feature type="compositionally biased region" description="Polar residues" evidence="1">
    <location>
        <begin position="274"/>
        <end position="283"/>
    </location>
</feature>
<protein>
    <submittedName>
        <fullName evidence="2">Uncharacterized protein</fullName>
    </submittedName>
</protein>
<dbReference type="AlphaFoldDB" id="A0A6A4VAE0"/>
<comment type="caution">
    <text evidence="2">The sequence shown here is derived from an EMBL/GenBank/DDBJ whole genome shotgun (WGS) entry which is preliminary data.</text>
</comment>
<feature type="compositionally biased region" description="Low complexity" evidence="1">
    <location>
        <begin position="44"/>
        <end position="53"/>
    </location>
</feature>
<dbReference type="EMBL" id="VIIS01001942">
    <property type="protein sequence ID" value="KAF0290613.1"/>
    <property type="molecule type" value="Genomic_DNA"/>
</dbReference>
<evidence type="ECO:0000256" key="1">
    <source>
        <dbReference type="SAM" id="MobiDB-lite"/>
    </source>
</evidence>
<organism evidence="2 3">
    <name type="scientific">Amphibalanus amphitrite</name>
    <name type="common">Striped barnacle</name>
    <name type="synonym">Balanus amphitrite</name>
    <dbReference type="NCBI Taxonomy" id="1232801"/>
    <lineage>
        <taxon>Eukaryota</taxon>
        <taxon>Metazoa</taxon>
        <taxon>Ecdysozoa</taxon>
        <taxon>Arthropoda</taxon>
        <taxon>Crustacea</taxon>
        <taxon>Multicrustacea</taxon>
        <taxon>Cirripedia</taxon>
        <taxon>Thoracica</taxon>
        <taxon>Thoracicalcarea</taxon>
        <taxon>Balanomorpha</taxon>
        <taxon>Balanoidea</taxon>
        <taxon>Balanidae</taxon>
        <taxon>Amphibalaninae</taxon>
        <taxon>Amphibalanus</taxon>
    </lineage>
</organism>
<evidence type="ECO:0000313" key="3">
    <source>
        <dbReference type="Proteomes" id="UP000440578"/>
    </source>
</evidence>
<feature type="compositionally biased region" description="Basic and acidic residues" evidence="1">
    <location>
        <begin position="315"/>
        <end position="325"/>
    </location>
</feature>
<dbReference type="Proteomes" id="UP000440578">
    <property type="component" value="Unassembled WGS sequence"/>
</dbReference>
<proteinExistence type="predicted"/>
<name>A0A6A4VAE0_AMPAM</name>